<accession>A0A1X2GL58</accession>
<feature type="region of interest" description="Disordered" evidence="5">
    <location>
        <begin position="377"/>
        <end position="403"/>
    </location>
</feature>
<reference evidence="10 11" key="1">
    <citation type="submission" date="2016-07" db="EMBL/GenBank/DDBJ databases">
        <title>Pervasive Adenine N6-methylation of Active Genes in Fungi.</title>
        <authorList>
            <consortium name="DOE Joint Genome Institute"/>
            <person name="Mondo S.J."/>
            <person name="Dannebaum R.O."/>
            <person name="Kuo R.C."/>
            <person name="Labutti K."/>
            <person name="Haridas S."/>
            <person name="Kuo A."/>
            <person name="Salamov A."/>
            <person name="Ahrendt S.R."/>
            <person name="Lipzen A."/>
            <person name="Sullivan W."/>
            <person name="Andreopoulos W.B."/>
            <person name="Clum A."/>
            <person name="Lindquist E."/>
            <person name="Daum C."/>
            <person name="Ramamoorthy G.K."/>
            <person name="Gryganskyi A."/>
            <person name="Culley D."/>
            <person name="Magnuson J.K."/>
            <person name="James T.Y."/>
            <person name="O'Malley M.A."/>
            <person name="Stajich J.E."/>
            <person name="Spatafora J.W."/>
            <person name="Visel A."/>
            <person name="Grigoriev I.V."/>
        </authorList>
    </citation>
    <scope>NUCLEOTIDE SEQUENCE [LARGE SCALE GENOMIC DNA]</scope>
    <source>
        <strain evidence="10 11">NRRL 3301</strain>
    </source>
</reference>
<evidence type="ECO:0000256" key="3">
    <source>
        <dbReference type="ARBA" id="ARBA00022989"/>
    </source>
</evidence>
<evidence type="ECO:0000256" key="2">
    <source>
        <dbReference type="ARBA" id="ARBA00022692"/>
    </source>
</evidence>
<keyword evidence="3 6" id="KW-1133">Transmembrane helix</keyword>
<name>A0A1X2GL58_9FUNG</name>
<dbReference type="Pfam" id="PF10337">
    <property type="entry name" value="ArAE_2_N"/>
    <property type="match status" value="2"/>
</dbReference>
<dbReference type="AlphaFoldDB" id="A0A1X2GL58"/>
<dbReference type="PANTHER" id="PTHR47804:SF3">
    <property type="entry name" value="PROTEIN BRE4"/>
    <property type="match status" value="1"/>
</dbReference>
<feature type="region of interest" description="Disordered" evidence="5">
    <location>
        <begin position="803"/>
        <end position="824"/>
    </location>
</feature>
<feature type="transmembrane region" description="Helical" evidence="6">
    <location>
        <begin position="957"/>
        <end position="975"/>
    </location>
</feature>
<feature type="domain" description="Putative ER transporter 6TM N-terminal" evidence="8">
    <location>
        <begin position="167"/>
        <end position="379"/>
    </location>
</feature>
<feature type="transmembrane region" description="Helical" evidence="6">
    <location>
        <begin position="932"/>
        <end position="950"/>
    </location>
</feature>
<dbReference type="InterPro" id="IPR018823">
    <property type="entry name" value="ArAE_2_N"/>
</dbReference>
<feature type="transmembrane region" description="Helical" evidence="6">
    <location>
        <begin position="231"/>
        <end position="250"/>
    </location>
</feature>
<dbReference type="InterPro" id="IPR018820">
    <property type="entry name" value="BRE4-related_DUF2421"/>
</dbReference>
<feature type="transmembrane region" description="Helical" evidence="6">
    <location>
        <begin position="907"/>
        <end position="926"/>
    </location>
</feature>
<keyword evidence="11" id="KW-1185">Reference proteome</keyword>
<organism evidence="10 11">
    <name type="scientific">Hesseltinella vesiculosa</name>
    <dbReference type="NCBI Taxonomy" id="101127"/>
    <lineage>
        <taxon>Eukaryota</taxon>
        <taxon>Fungi</taxon>
        <taxon>Fungi incertae sedis</taxon>
        <taxon>Mucoromycota</taxon>
        <taxon>Mucoromycotina</taxon>
        <taxon>Mucoromycetes</taxon>
        <taxon>Mucorales</taxon>
        <taxon>Cunninghamellaceae</taxon>
        <taxon>Hesseltinella</taxon>
    </lineage>
</organism>
<feature type="domain" description="Integral membrane bound transporter" evidence="9">
    <location>
        <begin position="877"/>
        <end position="1002"/>
    </location>
</feature>
<evidence type="ECO:0000259" key="8">
    <source>
        <dbReference type="Pfam" id="PF10337"/>
    </source>
</evidence>
<dbReference type="InterPro" id="IPR049453">
    <property type="entry name" value="Memb_transporter_dom"/>
</dbReference>
<dbReference type="OrthoDB" id="1924968at2759"/>
<keyword evidence="4 6" id="KW-0472">Membrane</keyword>
<evidence type="ECO:0000259" key="9">
    <source>
        <dbReference type="Pfam" id="PF13515"/>
    </source>
</evidence>
<keyword evidence="2 6" id="KW-0812">Transmembrane</keyword>
<protein>
    <recommendedName>
        <fullName evidence="12">DUF2421 domain-containing protein</fullName>
    </recommendedName>
</protein>
<dbReference type="PRINTS" id="PR02047">
    <property type="entry name" value="BREFELDNASP4"/>
</dbReference>
<sequence length="1236" mass="139292">MGGPDMAPIEERKGFFNMTSATSQDKHRKLPKTQRDNESSNPFIEMLIQQYQQQRGSTTDQKPPSQTAKLIDYLHKKFPSRVVRRVLKCTLAYFITTLFSLIHPLAATMGSSVFLVTTGSLFNHPGRSMGAQVDATVTTALGLILAVGWACAALAAISTYNVEHPATYYYDAAVKVIPALFLFVGVFLTQLLRQLLPKFNFFSLQFMIVQIFAMTRGVFDISFDWKLPLNIGMPLLIGAGISFVVNIFVWPESAVDGLGRALQETVKASQSMLQTMTDQFFLEPDTDSMPEEKVDGAAASMRLGMTKVKSAYREAKYEISYAYIRPQEVGDIRKTLERLTKHLAILGGCLKSERELFASALEVLAQELSEDEDLDDILASTNPQPSDNNSDDSSPLSSEKPRRPSLHHAFSALDADLLRAALRATNDMSTTTSPRGSPHGSRQQSRAASRRTSREDLAHQYHLHPMHHHPHDDDDDYTEENQKSITSLRSYLALPKITTTPACPPPKPKRKVKYSDRHLLMIYLERLRAPLVLLTTQCRASLDCAAKSIQTELDLDDDEDSSVRSTWLSYILHVLKLNRKKSPAAPIAPGERKDNSSSSCTNPTTPCQPDLHFCRCEETIRDAIKKFDLSERKCMDDLYKYKEEQTKAGSNIDLGLREELFLVFYFMFTLREVASELEILASQLDTLRQHAANRMVNGKRRKHLYMPQMTQKWWRKWAQWSNHQSTRDKGGTSFNHLTRHMPDENQPPDIEEEYRLNKLTTTATLRRERTRRGSSGPVPLSPSRSHNSMTLRVWTSNTTNELAKVPTVPPSSPDIESMSCTSSIDTKKQKPPLTLRFRYNLWKSLRWTTSYDFRFSLKMAVAVLVLCMPAFFPSSASWYTSVRGQWSAMTVIAILNPTNGGTLGASGWRIVGTLIGALMGWGALAAGDGSPYILATFAVILAIPFFYIHLASTYNRVGIVVLIAYMVVALARYAYPVAGESVAETVWKRVATMIVGIVVALLLNSLIWPFVARQAVRKSIPGVLDQLADYYTFLMGTFLYHLPSHPPTEEDMNRSIKMEGSIQSSIEAVLILLELTDNEPRLRGPFPKAFYKAMIETIQDILNLLASMRVSLFKMSPNVKSHISQHEYYQYRRDMIASILLHFYTLASALRTKSPMPIFMPSARAARGRLIENQQINSKTERLVNFRNLTWFAMSCCTEEIISELEHLSNLVQFVVGEAKFAHQAQRIDVIQSAMP</sequence>
<proteinExistence type="predicted"/>
<evidence type="ECO:0000256" key="6">
    <source>
        <dbReference type="SAM" id="Phobius"/>
    </source>
</evidence>
<evidence type="ECO:0000313" key="11">
    <source>
        <dbReference type="Proteomes" id="UP000242146"/>
    </source>
</evidence>
<evidence type="ECO:0000256" key="1">
    <source>
        <dbReference type="ARBA" id="ARBA00004141"/>
    </source>
</evidence>
<evidence type="ECO:0000256" key="5">
    <source>
        <dbReference type="SAM" id="MobiDB-lite"/>
    </source>
</evidence>
<dbReference type="PANTHER" id="PTHR47804">
    <property type="entry name" value="60S RIBOSOMAL PROTEIN L19"/>
    <property type="match status" value="1"/>
</dbReference>
<feature type="region of interest" description="Disordered" evidence="5">
    <location>
        <begin position="428"/>
        <end position="454"/>
    </location>
</feature>
<dbReference type="EMBL" id="MCGT01000010">
    <property type="protein sequence ID" value="ORX56446.1"/>
    <property type="molecule type" value="Genomic_DNA"/>
</dbReference>
<feature type="transmembrane region" description="Helical" evidence="6">
    <location>
        <begin position="199"/>
        <end position="219"/>
    </location>
</feature>
<evidence type="ECO:0008006" key="12">
    <source>
        <dbReference type="Google" id="ProtNLM"/>
    </source>
</evidence>
<feature type="transmembrane region" description="Helical" evidence="6">
    <location>
        <begin position="855"/>
        <end position="872"/>
    </location>
</feature>
<dbReference type="Pfam" id="PF10334">
    <property type="entry name" value="BRE4"/>
    <property type="match status" value="1"/>
</dbReference>
<evidence type="ECO:0000259" key="7">
    <source>
        <dbReference type="Pfam" id="PF10334"/>
    </source>
</evidence>
<dbReference type="InterPro" id="IPR052430">
    <property type="entry name" value="IVT-Associated"/>
</dbReference>
<feature type="transmembrane region" description="Helical" evidence="6">
    <location>
        <begin position="137"/>
        <end position="160"/>
    </location>
</feature>
<dbReference type="STRING" id="101127.A0A1X2GL58"/>
<comment type="caution">
    <text evidence="10">The sequence shown here is derived from an EMBL/GenBank/DDBJ whole genome shotgun (WGS) entry which is preliminary data.</text>
</comment>
<gene>
    <name evidence="10" type="ORF">DM01DRAFT_1382683</name>
</gene>
<dbReference type="InterPro" id="IPR023244">
    <property type="entry name" value="Brefeldin_A-sensitivity_4"/>
</dbReference>
<feature type="compositionally biased region" description="Low complexity" evidence="5">
    <location>
        <begin position="377"/>
        <end position="398"/>
    </location>
</feature>
<feature type="region of interest" description="Disordered" evidence="5">
    <location>
        <begin position="762"/>
        <end position="786"/>
    </location>
</feature>
<feature type="transmembrane region" description="Helical" evidence="6">
    <location>
        <begin position="91"/>
        <end position="116"/>
    </location>
</feature>
<evidence type="ECO:0000256" key="4">
    <source>
        <dbReference type="ARBA" id="ARBA00023136"/>
    </source>
</evidence>
<dbReference type="GO" id="GO:0016020">
    <property type="term" value="C:membrane"/>
    <property type="evidence" value="ECO:0007669"/>
    <property type="project" value="UniProtKB-SubCell"/>
</dbReference>
<dbReference type="Pfam" id="PF13515">
    <property type="entry name" value="FUSC_2"/>
    <property type="match status" value="1"/>
</dbReference>
<feature type="region of interest" description="Disordered" evidence="5">
    <location>
        <begin position="1"/>
        <end position="42"/>
    </location>
</feature>
<feature type="transmembrane region" description="Helical" evidence="6">
    <location>
        <begin position="172"/>
        <end position="192"/>
    </location>
</feature>
<evidence type="ECO:0000313" key="10">
    <source>
        <dbReference type="EMBL" id="ORX56446.1"/>
    </source>
</evidence>
<feature type="domain" description="DUF2421" evidence="7">
    <location>
        <begin position="1011"/>
        <end position="1169"/>
    </location>
</feature>
<feature type="domain" description="Putative ER transporter 6TM N-terminal" evidence="8">
    <location>
        <begin position="73"/>
        <end position="160"/>
    </location>
</feature>
<feature type="transmembrane region" description="Helical" evidence="6">
    <location>
        <begin position="990"/>
        <end position="1011"/>
    </location>
</feature>
<comment type="subcellular location">
    <subcellularLocation>
        <location evidence="1">Membrane</location>
        <topology evidence="1">Multi-pass membrane protein</topology>
    </subcellularLocation>
</comment>
<dbReference type="Proteomes" id="UP000242146">
    <property type="component" value="Unassembled WGS sequence"/>
</dbReference>